<sequence>MTKRLYWSVRSSVDRFSQRGASLIMSSAPSGAVSMIASTVTISTVCARPYSSVAFTLRARSRAAGPRAAWTVAFGKPASVTYAFSFQFSSLPTVDSVTNPYRTVSPSSTENFTSFPISENETGLRNFHSRSRYMLTSLHSVGGRLRHPVPATNAVTMQPSAPADG</sequence>
<accession>A0A8W7PU21</accession>
<dbReference type="AlphaFoldDB" id="A0A8W7PU21"/>
<reference evidence="1" key="1">
    <citation type="submission" date="2022-08" db="UniProtKB">
        <authorList>
            <consortium name="EnsemblMetazoa"/>
        </authorList>
    </citation>
    <scope>IDENTIFICATION</scope>
</reference>
<organism evidence="1">
    <name type="scientific">Anopheles coluzzii</name>
    <name type="common">African malaria mosquito</name>
    <dbReference type="NCBI Taxonomy" id="1518534"/>
    <lineage>
        <taxon>Eukaryota</taxon>
        <taxon>Metazoa</taxon>
        <taxon>Ecdysozoa</taxon>
        <taxon>Arthropoda</taxon>
        <taxon>Hexapoda</taxon>
        <taxon>Insecta</taxon>
        <taxon>Pterygota</taxon>
        <taxon>Neoptera</taxon>
        <taxon>Endopterygota</taxon>
        <taxon>Diptera</taxon>
        <taxon>Nematocera</taxon>
        <taxon>Culicoidea</taxon>
        <taxon>Culicidae</taxon>
        <taxon>Anophelinae</taxon>
        <taxon>Anopheles</taxon>
    </lineage>
</organism>
<dbReference type="EnsemblMetazoa" id="ACOM037186-RA">
    <property type="protein sequence ID" value="ACOM037186-PA.1"/>
    <property type="gene ID" value="ACOM037186"/>
</dbReference>
<protein>
    <submittedName>
        <fullName evidence="1">Uncharacterized protein</fullName>
    </submittedName>
</protein>
<dbReference type="Proteomes" id="UP000075882">
    <property type="component" value="Unassembled WGS sequence"/>
</dbReference>
<evidence type="ECO:0000313" key="1">
    <source>
        <dbReference type="EnsemblMetazoa" id="ACOM037186-PA.1"/>
    </source>
</evidence>
<name>A0A8W7PU21_ANOCL</name>
<proteinExistence type="predicted"/>